<organism evidence="1 2">
    <name type="scientific">Parnassius apollo</name>
    <name type="common">Apollo butterfly</name>
    <name type="synonym">Papilio apollo</name>
    <dbReference type="NCBI Taxonomy" id="110799"/>
    <lineage>
        <taxon>Eukaryota</taxon>
        <taxon>Metazoa</taxon>
        <taxon>Ecdysozoa</taxon>
        <taxon>Arthropoda</taxon>
        <taxon>Hexapoda</taxon>
        <taxon>Insecta</taxon>
        <taxon>Pterygota</taxon>
        <taxon>Neoptera</taxon>
        <taxon>Endopterygota</taxon>
        <taxon>Lepidoptera</taxon>
        <taxon>Glossata</taxon>
        <taxon>Ditrysia</taxon>
        <taxon>Papilionoidea</taxon>
        <taxon>Papilionidae</taxon>
        <taxon>Parnassiinae</taxon>
        <taxon>Parnassini</taxon>
        <taxon>Parnassius</taxon>
        <taxon>Parnassius</taxon>
    </lineage>
</organism>
<sequence length="101" mass="11823">MYKKANRLHGEENSIKEKKLIKFLTNIATETLSDSASQGLDQAQSLSRNKDLLENFYLLNKRAQTFLFMQLKQIHKSKMTRRFTLEEKLMALLVMKQSPKC</sequence>
<evidence type="ECO:0000313" key="2">
    <source>
        <dbReference type="Proteomes" id="UP000691718"/>
    </source>
</evidence>
<proteinExistence type="predicted"/>
<evidence type="ECO:0000313" key="1">
    <source>
        <dbReference type="EMBL" id="CAG4931708.1"/>
    </source>
</evidence>
<reference evidence="1" key="1">
    <citation type="submission" date="2021-04" db="EMBL/GenBank/DDBJ databases">
        <authorList>
            <person name="Tunstrom K."/>
        </authorList>
    </citation>
    <scope>NUCLEOTIDE SEQUENCE</scope>
</reference>
<keyword evidence="2" id="KW-1185">Reference proteome</keyword>
<gene>
    <name evidence="1" type="ORF">PAPOLLO_LOCUS438</name>
</gene>
<protein>
    <submittedName>
        <fullName evidence="1">(apollo) hypothetical protein</fullName>
    </submittedName>
</protein>
<name>A0A8S3VYL7_PARAO</name>
<dbReference type="OrthoDB" id="6627680at2759"/>
<dbReference type="EMBL" id="CAJQZP010000008">
    <property type="protein sequence ID" value="CAG4931708.1"/>
    <property type="molecule type" value="Genomic_DNA"/>
</dbReference>
<dbReference type="AlphaFoldDB" id="A0A8S3VYL7"/>
<comment type="caution">
    <text evidence="1">The sequence shown here is derived from an EMBL/GenBank/DDBJ whole genome shotgun (WGS) entry which is preliminary data.</text>
</comment>
<accession>A0A8S3VYL7</accession>
<dbReference type="Proteomes" id="UP000691718">
    <property type="component" value="Unassembled WGS sequence"/>
</dbReference>